<organism evidence="2 3">
    <name type="scientific">Couchioplanes caeruleus</name>
    <dbReference type="NCBI Taxonomy" id="56438"/>
    <lineage>
        <taxon>Bacteria</taxon>
        <taxon>Bacillati</taxon>
        <taxon>Actinomycetota</taxon>
        <taxon>Actinomycetes</taxon>
        <taxon>Micromonosporales</taxon>
        <taxon>Micromonosporaceae</taxon>
        <taxon>Couchioplanes</taxon>
    </lineage>
</organism>
<reference evidence="2 3" key="1">
    <citation type="submission" date="2018-11" db="EMBL/GenBank/DDBJ databases">
        <title>Sequencing the genomes of 1000 actinobacteria strains.</title>
        <authorList>
            <person name="Klenk H.-P."/>
        </authorList>
    </citation>
    <scope>NUCLEOTIDE SEQUENCE [LARGE SCALE GENOMIC DNA]</scope>
    <source>
        <strain evidence="2 3">DSM 43634</strain>
    </source>
</reference>
<protein>
    <submittedName>
        <fullName evidence="2">Acyl carrier protein</fullName>
    </submittedName>
</protein>
<dbReference type="EMBL" id="RJKL01000001">
    <property type="protein sequence ID" value="ROP31354.1"/>
    <property type="molecule type" value="Genomic_DNA"/>
</dbReference>
<dbReference type="InterPro" id="IPR036736">
    <property type="entry name" value="ACP-like_sf"/>
</dbReference>
<gene>
    <name evidence="2" type="ORF">EDD30_4253</name>
</gene>
<dbReference type="Gene3D" id="1.10.1200.10">
    <property type="entry name" value="ACP-like"/>
    <property type="match status" value="1"/>
</dbReference>
<evidence type="ECO:0000313" key="3">
    <source>
        <dbReference type="Proteomes" id="UP000271683"/>
    </source>
</evidence>
<accession>A0A3N1GM56</accession>
<dbReference type="SUPFAM" id="SSF47336">
    <property type="entry name" value="ACP-like"/>
    <property type="match status" value="1"/>
</dbReference>
<dbReference type="RefSeq" id="WP_211353754.1">
    <property type="nucleotide sequence ID" value="NZ_RJKL01000001.1"/>
</dbReference>
<proteinExistence type="predicted"/>
<name>A0A3N1GM56_9ACTN</name>
<dbReference type="PROSITE" id="PS50075">
    <property type="entry name" value="CARRIER"/>
    <property type="match status" value="1"/>
</dbReference>
<dbReference type="InterPro" id="IPR009081">
    <property type="entry name" value="PP-bd_ACP"/>
</dbReference>
<dbReference type="AlphaFoldDB" id="A0A3N1GM56"/>
<feature type="domain" description="Carrier" evidence="1">
    <location>
        <begin position="3"/>
        <end position="82"/>
    </location>
</feature>
<comment type="caution">
    <text evidence="2">The sequence shown here is derived from an EMBL/GenBank/DDBJ whole genome shotgun (WGS) entry which is preliminary data.</text>
</comment>
<dbReference type="Proteomes" id="UP000271683">
    <property type="component" value="Unassembled WGS sequence"/>
</dbReference>
<sequence length="91" mass="10167">MTSDIKNEVRHFIIEELEWPGDSDQLGDGVSLIDEGVLDSLNLLELAHFLQSHYRIRVEDIDVVAQNFETLDAIEAFVASRLPTSSSPVAQ</sequence>
<evidence type="ECO:0000259" key="1">
    <source>
        <dbReference type="PROSITE" id="PS50075"/>
    </source>
</evidence>
<evidence type="ECO:0000313" key="2">
    <source>
        <dbReference type="EMBL" id="ROP31354.1"/>
    </source>
</evidence>